<accession>A0AAI8YBL4</accession>
<comment type="caution">
    <text evidence="1">The sequence shown here is derived from an EMBL/GenBank/DDBJ whole genome shotgun (WGS) entry which is preliminary data.</text>
</comment>
<keyword evidence="2" id="KW-1185">Reference proteome</keyword>
<sequence>MESIGQFHPFRKLPAEIQLLVWSYYNDTQPILRHCFSLQSSRRTYVAIDEESRLSVDTAAVPGQETDLPPHQKIRLTGKVKIVSTIHPPYSAIRVQSMFRRGTTVPVCPAIVVVNYDRDVFHFDHSDYAFRRLRGRRRTQQHTRDWFRFLYNPITAGPTSLIDNQHWIFWVRKLALELPLRSRDLQQPDLDLLARMKRLKEVSLVVDSIPSAIDHNNPRPRFRRHAQVQATPHHIGFMTLAAFRAASAWHVHVNVPHADAVRDALVQLFNDHHMDVHVELVVDLY</sequence>
<gene>
    <name evidence="1" type="ORF">KHLLAP_LOCUS1737</name>
</gene>
<dbReference type="AlphaFoldDB" id="A0AAI8YBL4"/>
<name>A0AAI8YBL4_9PEZI</name>
<dbReference type="EMBL" id="CAUWAG010000003">
    <property type="protein sequence ID" value="CAJ2501269.1"/>
    <property type="molecule type" value="Genomic_DNA"/>
</dbReference>
<evidence type="ECO:0000313" key="2">
    <source>
        <dbReference type="Proteomes" id="UP001295740"/>
    </source>
</evidence>
<organism evidence="1 2">
    <name type="scientific">Anthostomella pinea</name>
    <dbReference type="NCBI Taxonomy" id="933095"/>
    <lineage>
        <taxon>Eukaryota</taxon>
        <taxon>Fungi</taxon>
        <taxon>Dikarya</taxon>
        <taxon>Ascomycota</taxon>
        <taxon>Pezizomycotina</taxon>
        <taxon>Sordariomycetes</taxon>
        <taxon>Xylariomycetidae</taxon>
        <taxon>Xylariales</taxon>
        <taxon>Xylariaceae</taxon>
        <taxon>Anthostomella</taxon>
    </lineage>
</organism>
<evidence type="ECO:0000313" key="1">
    <source>
        <dbReference type="EMBL" id="CAJ2501269.1"/>
    </source>
</evidence>
<proteinExistence type="predicted"/>
<dbReference type="Proteomes" id="UP001295740">
    <property type="component" value="Unassembled WGS sequence"/>
</dbReference>
<reference evidence="1" key="1">
    <citation type="submission" date="2023-10" db="EMBL/GenBank/DDBJ databases">
        <authorList>
            <person name="Hackl T."/>
        </authorList>
    </citation>
    <scope>NUCLEOTIDE SEQUENCE</scope>
</reference>
<protein>
    <submittedName>
        <fullName evidence="1">Uu.00g041220.m01.CDS01</fullName>
    </submittedName>
</protein>